<reference evidence="1 2" key="1">
    <citation type="submission" date="2015-09" db="EMBL/GenBank/DDBJ databases">
        <title>Atta colombica WGS genome.</title>
        <authorList>
            <person name="Nygaard S."/>
            <person name="Hu H."/>
            <person name="Boomsma J."/>
            <person name="Zhang G."/>
        </authorList>
    </citation>
    <scope>NUCLEOTIDE SEQUENCE [LARGE SCALE GENOMIC DNA]</scope>
    <source>
        <strain evidence="1">Treedump-2</strain>
        <tissue evidence="1">Whole body</tissue>
    </source>
</reference>
<proteinExistence type="predicted"/>
<sequence length="180" mass="19963">MSRRVVCSHGSSLSTAVQYAGQGKVTLLCVRARARARLLSPRGAPYYRTYTSLHSIRSLSRCDSIVPDRLGSGATIRCPTEKPASLGTGFRCTRVFVRLAVELVAYRAHRFHCGLSHVAGSTGGGKCRRTHVPIPSGYIRRKRERESVFISPSAQVLPNRHYTLPADSRCFIVNVFWKES</sequence>
<dbReference type="Proteomes" id="UP000078540">
    <property type="component" value="Unassembled WGS sequence"/>
</dbReference>
<dbReference type="AlphaFoldDB" id="A0A195BD74"/>
<keyword evidence="2" id="KW-1185">Reference proteome</keyword>
<protein>
    <submittedName>
        <fullName evidence="1">Uncharacterized protein</fullName>
    </submittedName>
</protein>
<gene>
    <name evidence="1" type="ORF">ALC53_07397</name>
</gene>
<dbReference type="EMBL" id="KQ976519">
    <property type="protein sequence ID" value="KYM82149.1"/>
    <property type="molecule type" value="Genomic_DNA"/>
</dbReference>
<accession>A0A195BD74</accession>
<name>A0A195BD74_9HYME</name>
<organism evidence="1 2">
    <name type="scientific">Atta colombica</name>
    <dbReference type="NCBI Taxonomy" id="520822"/>
    <lineage>
        <taxon>Eukaryota</taxon>
        <taxon>Metazoa</taxon>
        <taxon>Ecdysozoa</taxon>
        <taxon>Arthropoda</taxon>
        <taxon>Hexapoda</taxon>
        <taxon>Insecta</taxon>
        <taxon>Pterygota</taxon>
        <taxon>Neoptera</taxon>
        <taxon>Endopterygota</taxon>
        <taxon>Hymenoptera</taxon>
        <taxon>Apocrita</taxon>
        <taxon>Aculeata</taxon>
        <taxon>Formicoidea</taxon>
        <taxon>Formicidae</taxon>
        <taxon>Myrmicinae</taxon>
        <taxon>Atta</taxon>
    </lineage>
</organism>
<evidence type="ECO:0000313" key="1">
    <source>
        <dbReference type="EMBL" id="KYM82149.1"/>
    </source>
</evidence>
<evidence type="ECO:0000313" key="2">
    <source>
        <dbReference type="Proteomes" id="UP000078540"/>
    </source>
</evidence>